<dbReference type="InterPro" id="IPR047693">
    <property type="entry name" value="RNA-guided_IscB-like"/>
</dbReference>
<dbReference type="EMBL" id="BNJF01000003">
    <property type="protein sequence ID" value="GHO47267.1"/>
    <property type="molecule type" value="Genomic_DNA"/>
</dbReference>
<evidence type="ECO:0000313" key="4">
    <source>
        <dbReference type="Proteomes" id="UP000612362"/>
    </source>
</evidence>
<dbReference type="InterPro" id="IPR002711">
    <property type="entry name" value="HNH"/>
</dbReference>
<dbReference type="NCBIfam" id="NF040563">
    <property type="entry name" value="guided_IscB"/>
    <property type="match status" value="1"/>
</dbReference>
<dbReference type="SMART" id="SM00507">
    <property type="entry name" value="HNHc"/>
    <property type="match status" value="1"/>
</dbReference>
<dbReference type="CDD" id="cd00085">
    <property type="entry name" value="HNHc"/>
    <property type="match status" value="1"/>
</dbReference>
<sequence length="433" mass="48248">MLSSGKAAVYRRYPFTIVLKRVVEKPEVQPLRLKLDPGSKTTGIALVNDANDKVIFAAELSHRGQTIKASLDRRRALRRGRRQRKTRYRKSRWQNRRRKPGWLPTSLESRLANILTWVRRLCQYASIVALSQELVKFDPQLLDNPDIAGIEYQQGKLAGYEVRAFLLEKWNRTCAYCGKQDIPLQVEHIQARANGGTNRASNLTLACQPCNKAKDTFPIEVFLANKPEVLTRLLAQAKRPLKDAAAVNATRYALLERLQAVGLPVECGTGGLTKYNRTQRGLPKSHWLDAACVGKRTPEVLHVKGVVPLLMTATGHGSRQMCRVDRYGFPRGRAKQAKKVSGFQTGDMIKAVVTSGKKVGTYVGRVAVRSTGSFNLTTEQGTIQGIRSRFCQPVHRSDGYGYRYGASFPLPQEGTPLSSPRLKGQGAPEAEVR</sequence>
<feature type="domain" description="HNH nuclease" evidence="2">
    <location>
        <begin position="161"/>
        <end position="212"/>
    </location>
</feature>
<dbReference type="AlphaFoldDB" id="A0A8J3HZS5"/>
<name>A0A8J3HZS5_9CHLR</name>
<reference evidence="3" key="1">
    <citation type="submission" date="2020-10" db="EMBL/GenBank/DDBJ databases">
        <title>Taxonomic study of unclassified bacteria belonging to the class Ktedonobacteria.</title>
        <authorList>
            <person name="Yabe S."/>
            <person name="Wang C.M."/>
            <person name="Zheng Y."/>
            <person name="Sakai Y."/>
            <person name="Cavaletti L."/>
            <person name="Monciardini P."/>
            <person name="Donadio S."/>
        </authorList>
    </citation>
    <scope>NUCLEOTIDE SEQUENCE</scope>
    <source>
        <strain evidence="3">SOSP1-1</strain>
    </source>
</reference>
<keyword evidence="4" id="KW-1185">Reference proteome</keyword>
<evidence type="ECO:0000259" key="2">
    <source>
        <dbReference type="SMART" id="SM00507"/>
    </source>
</evidence>
<proteinExistence type="predicted"/>
<dbReference type="Pfam" id="PF14239">
    <property type="entry name" value="RRXRR"/>
    <property type="match status" value="1"/>
</dbReference>
<organism evidence="3 4">
    <name type="scientific">Ktedonospora formicarum</name>
    <dbReference type="NCBI Taxonomy" id="2778364"/>
    <lineage>
        <taxon>Bacteria</taxon>
        <taxon>Bacillati</taxon>
        <taxon>Chloroflexota</taxon>
        <taxon>Ktedonobacteria</taxon>
        <taxon>Ktedonobacterales</taxon>
        <taxon>Ktedonobacteraceae</taxon>
        <taxon>Ktedonospora</taxon>
    </lineage>
</organism>
<comment type="caution">
    <text evidence="3">The sequence shown here is derived from an EMBL/GenBank/DDBJ whole genome shotgun (WGS) entry which is preliminary data.</text>
</comment>
<dbReference type="GO" id="GO:0008270">
    <property type="term" value="F:zinc ion binding"/>
    <property type="evidence" value="ECO:0007669"/>
    <property type="project" value="InterPro"/>
</dbReference>
<protein>
    <recommendedName>
        <fullName evidence="2">HNH nuclease domain-containing protein</fullName>
    </recommendedName>
</protein>
<feature type="region of interest" description="Disordered" evidence="1">
    <location>
        <begin position="411"/>
        <end position="433"/>
    </location>
</feature>
<dbReference type="Pfam" id="PF01844">
    <property type="entry name" value="HNH"/>
    <property type="match status" value="1"/>
</dbReference>
<dbReference type="Gene3D" id="1.10.30.50">
    <property type="match status" value="1"/>
</dbReference>
<evidence type="ECO:0000256" key="1">
    <source>
        <dbReference type="SAM" id="MobiDB-lite"/>
    </source>
</evidence>
<dbReference type="GO" id="GO:0003676">
    <property type="term" value="F:nucleic acid binding"/>
    <property type="evidence" value="ECO:0007669"/>
    <property type="project" value="InterPro"/>
</dbReference>
<accession>A0A8J3HZS5</accession>
<dbReference type="InterPro" id="IPR025938">
    <property type="entry name" value="RRXRR_dom"/>
</dbReference>
<dbReference type="Proteomes" id="UP000612362">
    <property type="component" value="Unassembled WGS sequence"/>
</dbReference>
<gene>
    <name evidence="3" type="ORF">KSX_54300</name>
</gene>
<dbReference type="InterPro" id="IPR003615">
    <property type="entry name" value="HNH_nuc"/>
</dbReference>
<evidence type="ECO:0000313" key="3">
    <source>
        <dbReference type="EMBL" id="GHO47267.1"/>
    </source>
</evidence>
<dbReference type="GO" id="GO:0004519">
    <property type="term" value="F:endonuclease activity"/>
    <property type="evidence" value="ECO:0007669"/>
    <property type="project" value="InterPro"/>
</dbReference>